<organism evidence="6 7">
    <name type="scientific">Crenobacter luteus</name>
    <dbReference type="NCBI Taxonomy" id="1452487"/>
    <lineage>
        <taxon>Bacteria</taxon>
        <taxon>Pseudomonadati</taxon>
        <taxon>Pseudomonadota</taxon>
        <taxon>Betaproteobacteria</taxon>
        <taxon>Neisseriales</taxon>
        <taxon>Neisseriaceae</taxon>
        <taxon>Crenobacter</taxon>
    </lineage>
</organism>
<feature type="domain" description="Polypeptide-transport-associated ShlB-type" evidence="5">
    <location>
        <begin position="59"/>
        <end position="133"/>
    </location>
</feature>
<keyword evidence="1" id="KW-1134">Transmembrane beta strand</keyword>
<dbReference type="STRING" id="1452487.AVW16_13315"/>
<evidence type="ECO:0000259" key="5">
    <source>
        <dbReference type="Pfam" id="PF08479"/>
    </source>
</evidence>
<dbReference type="InterPro" id="IPR005565">
    <property type="entry name" value="Hemolysn_activator_HlyB_C"/>
</dbReference>
<keyword evidence="3" id="KW-0998">Cell outer membrane</keyword>
<dbReference type="InterPro" id="IPR013686">
    <property type="entry name" value="Polypept-transport_assoc_ShlB"/>
</dbReference>
<dbReference type="Pfam" id="PF03865">
    <property type="entry name" value="ShlB"/>
    <property type="match status" value="1"/>
</dbReference>
<gene>
    <name evidence="6" type="ORF">AVW16_13315</name>
</gene>
<keyword evidence="7" id="KW-1185">Reference proteome</keyword>
<dbReference type="Proteomes" id="UP000076625">
    <property type="component" value="Unassembled WGS sequence"/>
</dbReference>
<dbReference type="GO" id="GO:0046819">
    <property type="term" value="P:protein secretion by the type V secretion system"/>
    <property type="evidence" value="ECO:0007669"/>
    <property type="project" value="TreeGrafter"/>
</dbReference>
<sequence length="543" mass="58982">MTLTLSCHAAFADSGSPFRGNPLDTLPAIAVPDAGKPPLKVDIAPAPTPAPDLLDYRLAVQRVDIEGVAAIPFDQLAPFFAGLAGREVALRELITGTEAVTRLYQQRGYPLSFAYLPVQDFQDGVVRIIVVEGYVGELIIEGDAGPLEARLRRTLAPLLAEKPLTRASFERYTNLIAQIPGLSAKAELRPPTSTGGAGSLKLDVVRKTIQGGVGLEYNHPGARGIFSLSGQAQTGQGEQLSLTALAPPGRDHEKFYGLQYSQLLGYEGTQIKLEASDYRSRPETPLQLSGLTLRRELKNSRAGLLLSHPFLLSNTQSLSATAGAYLSRNEENYRVEENGTSLRTLARLTVVNAGFSFSRADRGALTRVGASVYQGLETAGARQELNAFDLDFTRASANLSRTDDWPARFASVLQLTGQYSRQNLPSSEQIGFGGRQFGRAYPAGEVAGDHGWGVSLELQRGFRPDQRFLKLLQPFLLVEHARVGVNRGQLVHDTLGSVAVGLRLTDSRHYNLELDVAKPTADVPSGLDSRKPRWNASYSYRLM</sequence>
<accession>A0A165F1G0</accession>
<dbReference type="Gene3D" id="2.40.160.50">
    <property type="entry name" value="membrane protein fhac: a member of the omp85/tpsb transporter family"/>
    <property type="match status" value="1"/>
</dbReference>
<dbReference type="PANTHER" id="PTHR34597:SF6">
    <property type="entry name" value="BLR6126 PROTEIN"/>
    <property type="match status" value="1"/>
</dbReference>
<protein>
    <submittedName>
        <fullName evidence="6">Uncharacterized protein</fullName>
    </submittedName>
</protein>
<keyword evidence="2" id="KW-0812">Transmembrane</keyword>
<evidence type="ECO:0000313" key="6">
    <source>
        <dbReference type="EMBL" id="KZE29702.1"/>
    </source>
</evidence>
<proteinExistence type="predicted"/>
<keyword evidence="1" id="KW-0472">Membrane</keyword>
<reference evidence="7" key="1">
    <citation type="submission" date="2016-01" db="EMBL/GenBank/DDBJ databases">
        <title>Draft genome of Chromobacterium sp. F49.</title>
        <authorList>
            <person name="Hong K.W."/>
        </authorList>
    </citation>
    <scope>NUCLEOTIDE SEQUENCE [LARGE SCALE GENOMIC DNA]</scope>
    <source>
        <strain evidence="7">CN10</strain>
    </source>
</reference>
<dbReference type="PANTHER" id="PTHR34597">
    <property type="entry name" value="SLR1661 PROTEIN"/>
    <property type="match status" value="1"/>
</dbReference>
<dbReference type="GO" id="GO:0098046">
    <property type="term" value="C:type V protein secretion system complex"/>
    <property type="evidence" value="ECO:0007669"/>
    <property type="project" value="TreeGrafter"/>
</dbReference>
<evidence type="ECO:0000259" key="4">
    <source>
        <dbReference type="Pfam" id="PF03865"/>
    </source>
</evidence>
<name>A0A165F1G0_9NEIS</name>
<evidence type="ECO:0000256" key="3">
    <source>
        <dbReference type="ARBA" id="ARBA00023237"/>
    </source>
</evidence>
<dbReference type="InterPro" id="IPR051544">
    <property type="entry name" value="TPS_OM_transporter"/>
</dbReference>
<comment type="caution">
    <text evidence="6">The sequence shown here is derived from an EMBL/GenBank/DDBJ whole genome shotgun (WGS) entry which is preliminary data.</text>
</comment>
<dbReference type="AlphaFoldDB" id="A0A165F1G0"/>
<dbReference type="Gene3D" id="3.10.20.310">
    <property type="entry name" value="membrane protein fhac"/>
    <property type="match status" value="1"/>
</dbReference>
<evidence type="ECO:0000313" key="7">
    <source>
        <dbReference type="Proteomes" id="UP000076625"/>
    </source>
</evidence>
<evidence type="ECO:0000256" key="1">
    <source>
        <dbReference type="ARBA" id="ARBA00022452"/>
    </source>
</evidence>
<dbReference type="EMBL" id="LQQU01000033">
    <property type="protein sequence ID" value="KZE29702.1"/>
    <property type="molecule type" value="Genomic_DNA"/>
</dbReference>
<dbReference type="RefSeq" id="WP_066613589.1">
    <property type="nucleotide sequence ID" value="NZ_LQQU01000033.1"/>
</dbReference>
<evidence type="ECO:0000256" key="2">
    <source>
        <dbReference type="ARBA" id="ARBA00022692"/>
    </source>
</evidence>
<dbReference type="GO" id="GO:0008320">
    <property type="term" value="F:protein transmembrane transporter activity"/>
    <property type="evidence" value="ECO:0007669"/>
    <property type="project" value="TreeGrafter"/>
</dbReference>
<feature type="domain" description="Haemolysin activator HlyB C-terminal" evidence="4">
    <location>
        <begin position="210"/>
        <end position="504"/>
    </location>
</feature>
<dbReference type="Pfam" id="PF08479">
    <property type="entry name" value="POTRA_2"/>
    <property type="match status" value="1"/>
</dbReference>